<dbReference type="RefSeq" id="WP_158535214.1">
    <property type="nucleotide sequence ID" value="NZ_CAWNWM010000032.1"/>
</dbReference>
<keyword evidence="1" id="KW-0812">Transmembrane</keyword>
<keyword evidence="1" id="KW-1133">Transmembrane helix</keyword>
<accession>A0A2W1J854</accession>
<organism evidence="2 3">
    <name type="scientific">Acaryochloris thomasi RCC1774</name>
    <dbReference type="NCBI Taxonomy" id="1764569"/>
    <lineage>
        <taxon>Bacteria</taxon>
        <taxon>Bacillati</taxon>
        <taxon>Cyanobacteriota</taxon>
        <taxon>Cyanophyceae</taxon>
        <taxon>Acaryochloridales</taxon>
        <taxon>Acaryochloridaceae</taxon>
        <taxon>Acaryochloris</taxon>
        <taxon>Acaryochloris thomasi</taxon>
    </lineage>
</organism>
<feature type="transmembrane region" description="Helical" evidence="1">
    <location>
        <begin position="7"/>
        <end position="25"/>
    </location>
</feature>
<name>A0A2W1J854_9CYAN</name>
<sequence>MYRSLQFVVVVGICVTFGIVLGFNLPKDFLCPSEEDGYCLQVNLLDKFTKDEQ</sequence>
<proteinExistence type="predicted"/>
<keyword evidence="1" id="KW-0472">Membrane</keyword>
<evidence type="ECO:0000313" key="2">
    <source>
        <dbReference type="EMBL" id="PZD70609.1"/>
    </source>
</evidence>
<comment type="caution">
    <text evidence="2">The sequence shown here is derived from an EMBL/GenBank/DDBJ whole genome shotgun (WGS) entry which is preliminary data.</text>
</comment>
<reference evidence="2 3" key="1">
    <citation type="journal article" date="2018" name="Sci. Rep.">
        <title>A novel species of the marine cyanobacterium Acaryochloris with a unique pigment content and lifestyle.</title>
        <authorList>
            <person name="Partensky F."/>
            <person name="Six C."/>
            <person name="Ratin M."/>
            <person name="Garczarek L."/>
            <person name="Vaulot D."/>
            <person name="Probert I."/>
            <person name="Calteau A."/>
            <person name="Gourvil P."/>
            <person name="Marie D."/>
            <person name="Grebert T."/>
            <person name="Bouchier C."/>
            <person name="Le Panse S."/>
            <person name="Gachenot M."/>
            <person name="Rodriguez F."/>
            <person name="Garrido J.L."/>
        </authorList>
    </citation>
    <scope>NUCLEOTIDE SEQUENCE [LARGE SCALE GENOMIC DNA]</scope>
    <source>
        <strain evidence="2 3">RCC1774</strain>
    </source>
</reference>
<dbReference type="EMBL" id="PQWO01000032">
    <property type="protein sequence ID" value="PZD70609.1"/>
    <property type="molecule type" value="Genomic_DNA"/>
</dbReference>
<keyword evidence="3" id="KW-1185">Reference proteome</keyword>
<protein>
    <submittedName>
        <fullName evidence="2">Uncharacterized protein</fullName>
    </submittedName>
</protein>
<gene>
    <name evidence="2" type="ORF">C1752_10459</name>
</gene>
<evidence type="ECO:0000256" key="1">
    <source>
        <dbReference type="SAM" id="Phobius"/>
    </source>
</evidence>
<dbReference type="AlphaFoldDB" id="A0A2W1J854"/>
<dbReference type="Proteomes" id="UP000248857">
    <property type="component" value="Unassembled WGS sequence"/>
</dbReference>
<evidence type="ECO:0000313" key="3">
    <source>
        <dbReference type="Proteomes" id="UP000248857"/>
    </source>
</evidence>